<dbReference type="PANTHER" id="PTHR12905:SF0">
    <property type="entry name" value="CALCINEURIN-LIKE PHOSPHOESTERASE DOMAIN-CONTAINING PROTEIN"/>
    <property type="match status" value="1"/>
</dbReference>
<name>A0A8W8JTG9_MAGGI</name>
<evidence type="ECO:0000259" key="2">
    <source>
        <dbReference type="Pfam" id="PF00149"/>
    </source>
</evidence>
<keyword evidence="4" id="KW-1185">Reference proteome</keyword>
<dbReference type="AlphaFoldDB" id="A0A8W8JTG9"/>
<evidence type="ECO:0000313" key="3">
    <source>
        <dbReference type="EnsemblMetazoa" id="G20278.1:cds"/>
    </source>
</evidence>
<evidence type="ECO:0000313" key="4">
    <source>
        <dbReference type="Proteomes" id="UP000005408"/>
    </source>
</evidence>
<reference evidence="3" key="1">
    <citation type="submission" date="2022-08" db="UniProtKB">
        <authorList>
            <consortium name="EnsemblMetazoa"/>
        </authorList>
    </citation>
    <scope>IDENTIFICATION</scope>
    <source>
        <strain evidence="3">05x7-T-G4-1.051#20</strain>
    </source>
</reference>
<dbReference type="InterPro" id="IPR004843">
    <property type="entry name" value="Calcineurin-like_PHP"/>
</dbReference>
<dbReference type="GO" id="GO:0016787">
    <property type="term" value="F:hydrolase activity"/>
    <property type="evidence" value="ECO:0007669"/>
    <property type="project" value="InterPro"/>
</dbReference>
<protein>
    <recommendedName>
        <fullName evidence="2">Calcineurin-like phosphoesterase domain-containing protein</fullName>
    </recommendedName>
</protein>
<organism evidence="3 4">
    <name type="scientific">Magallana gigas</name>
    <name type="common">Pacific oyster</name>
    <name type="synonym">Crassostrea gigas</name>
    <dbReference type="NCBI Taxonomy" id="29159"/>
    <lineage>
        <taxon>Eukaryota</taxon>
        <taxon>Metazoa</taxon>
        <taxon>Spiralia</taxon>
        <taxon>Lophotrochozoa</taxon>
        <taxon>Mollusca</taxon>
        <taxon>Bivalvia</taxon>
        <taxon>Autobranchia</taxon>
        <taxon>Pteriomorphia</taxon>
        <taxon>Ostreida</taxon>
        <taxon>Ostreoidea</taxon>
        <taxon>Ostreidae</taxon>
        <taxon>Magallana</taxon>
    </lineage>
</organism>
<feature type="domain" description="Calcineurin-like phosphoesterase" evidence="2">
    <location>
        <begin position="54"/>
        <end position="262"/>
    </location>
</feature>
<evidence type="ECO:0000256" key="1">
    <source>
        <dbReference type="ARBA" id="ARBA00007993"/>
    </source>
</evidence>
<sequence>MRSIPGSLSTSLLFLAYCLFILWSVLQCRFKIMEDGASHRFADVGNKRDGCRKLRVVHISDTHMEHDNIVNEIPPGDVIVHSGDFSKRRFMNFFYNDHSDTEMLRKVNSFFNQLPHRYKIFVAGNHDTFLTQYSAEEIQKRLPDVTYLQDSSVVCEGIRFYGSPWTIKSKKIKTSKAFTVADTVLRERWGAVDKDTDVLITHTPPYGVLDYSRHLGDSPPESVCQFCDKLHPRAGHAGSFSLREAVLPTIRPKVHLFGHLHGSAGLTEYDGITFSNAAFASKRKFNVIDIYSS</sequence>
<dbReference type="InterPro" id="IPR051693">
    <property type="entry name" value="UPF0046_metallophosphoest"/>
</dbReference>
<dbReference type="EnsemblMetazoa" id="G20278.1">
    <property type="protein sequence ID" value="G20278.1:cds"/>
    <property type="gene ID" value="G20278"/>
</dbReference>
<dbReference type="SUPFAM" id="SSF56300">
    <property type="entry name" value="Metallo-dependent phosphatases"/>
    <property type="match status" value="1"/>
</dbReference>
<dbReference type="Proteomes" id="UP000005408">
    <property type="component" value="Unassembled WGS sequence"/>
</dbReference>
<comment type="similarity">
    <text evidence="1">Belongs to the UPF0046 family.</text>
</comment>
<dbReference type="InterPro" id="IPR029052">
    <property type="entry name" value="Metallo-depent_PP-like"/>
</dbReference>
<dbReference type="PANTHER" id="PTHR12905">
    <property type="entry name" value="METALLOPHOSPHOESTERASE"/>
    <property type="match status" value="1"/>
</dbReference>
<dbReference type="Gene3D" id="3.60.21.10">
    <property type="match status" value="1"/>
</dbReference>
<proteinExistence type="inferred from homology"/>
<dbReference type="Pfam" id="PF00149">
    <property type="entry name" value="Metallophos"/>
    <property type="match status" value="1"/>
</dbReference>
<accession>A0A8W8JTG9</accession>